<proteinExistence type="predicted"/>
<feature type="compositionally biased region" description="Basic and acidic residues" evidence="1">
    <location>
        <begin position="37"/>
        <end position="75"/>
    </location>
</feature>
<evidence type="ECO:0000313" key="3">
    <source>
        <dbReference type="Proteomes" id="UP000307173"/>
    </source>
</evidence>
<keyword evidence="3" id="KW-1185">Reference proteome</keyword>
<feature type="compositionally biased region" description="Polar residues" evidence="1">
    <location>
        <begin position="111"/>
        <end position="121"/>
    </location>
</feature>
<feature type="compositionally biased region" description="Low complexity" evidence="1">
    <location>
        <begin position="95"/>
        <end position="104"/>
    </location>
</feature>
<dbReference type="Proteomes" id="UP000307173">
    <property type="component" value="Unassembled WGS sequence"/>
</dbReference>
<dbReference type="AlphaFoldDB" id="A0A4T0X2K0"/>
<dbReference type="EMBL" id="SELW01000405">
    <property type="protein sequence ID" value="TID28342.1"/>
    <property type="molecule type" value="Genomic_DNA"/>
</dbReference>
<protein>
    <submittedName>
        <fullName evidence="2">Uncharacterized protein</fullName>
    </submittedName>
</protein>
<feature type="compositionally biased region" description="Basic and acidic residues" evidence="1">
    <location>
        <begin position="1"/>
        <end position="12"/>
    </location>
</feature>
<feature type="region of interest" description="Disordered" evidence="1">
    <location>
        <begin position="1"/>
        <end position="139"/>
    </location>
</feature>
<accession>A0A4T0X2K0</accession>
<sequence>MSRFVEEEKAEITVETQQENSISSIRDDSSSDNDSDSNERPTGRAKEFYGIIKEERQIKREKQRDEMERELSEFKRVKREKSVYTNRKVDDSDSDSASSSVSVNSKKEDPVSTNKEMTGQQKDGKAVKCLVNYSDSDSD</sequence>
<organism evidence="2 3">
    <name type="scientific">Pichia inconspicua</name>
    <dbReference type="NCBI Taxonomy" id="52247"/>
    <lineage>
        <taxon>Eukaryota</taxon>
        <taxon>Fungi</taxon>
        <taxon>Dikarya</taxon>
        <taxon>Ascomycota</taxon>
        <taxon>Saccharomycotina</taxon>
        <taxon>Pichiomycetes</taxon>
        <taxon>Pichiales</taxon>
        <taxon>Pichiaceae</taxon>
        <taxon>Pichia</taxon>
    </lineage>
</organism>
<reference evidence="2 3" key="1">
    <citation type="journal article" date="2019" name="Front. Genet.">
        <title>Whole-Genome Sequencing of the Opportunistic Yeast Pathogen Candida inconspicua Uncovers Its Hybrid Origin.</title>
        <authorList>
            <person name="Mixao V."/>
            <person name="Hansen A.P."/>
            <person name="Saus E."/>
            <person name="Boekhout T."/>
            <person name="Lass-Florl C."/>
            <person name="Gabaldon T."/>
        </authorList>
    </citation>
    <scope>NUCLEOTIDE SEQUENCE [LARGE SCALE GENOMIC DNA]</scope>
    <source>
        <strain evidence="2 3">CBS 180</strain>
    </source>
</reference>
<name>A0A4T0X2K0_9ASCO</name>
<gene>
    <name evidence="2" type="ORF">CANINC_002520</name>
</gene>
<evidence type="ECO:0000256" key="1">
    <source>
        <dbReference type="SAM" id="MobiDB-lite"/>
    </source>
</evidence>
<comment type="caution">
    <text evidence="2">The sequence shown here is derived from an EMBL/GenBank/DDBJ whole genome shotgun (WGS) entry which is preliminary data.</text>
</comment>
<evidence type="ECO:0000313" key="2">
    <source>
        <dbReference type="EMBL" id="TID28342.1"/>
    </source>
</evidence>